<dbReference type="GO" id="GO:0006325">
    <property type="term" value="P:chromatin organization"/>
    <property type="evidence" value="ECO:0007669"/>
    <property type="project" value="UniProtKB-KW"/>
</dbReference>
<dbReference type="GO" id="GO:0008270">
    <property type="term" value="F:zinc ion binding"/>
    <property type="evidence" value="ECO:0007669"/>
    <property type="project" value="UniProtKB-KW"/>
</dbReference>
<keyword evidence="7 17" id="KW-0863">Zinc-finger</keyword>
<feature type="compositionally biased region" description="Low complexity" evidence="18">
    <location>
        <begin position="740"/>
        <end position="749"/>
    </location>
</feature>
<name>A0A061IAK2_CRIGR</name>
<keyword evidence="13" id="KW-0804">Transcription</keyword>
<evidence type="ECO:0000256" key="3">
    <source>
        <dbReference type="ARBA" id="ARBA00022499"/>
    </source>
</evidence>
<dbReference type="Proteomes" id="UP000030759">
    <property type="component" value="Unassembled WGS sequence"/>
</dbReference>
<keyword evidence="9" id="KW-0832">Ubl conjugation</keyword>
<keyword evidence="3" id="KW-1017">Isopeptide bond</keyword>
<evidence type="ECO:0000256" key="6">
    <source>
        <dbReference type="ARBA" id="ARBA00022737"/>
    </source>
</evidence>
<evidence type="ECO:0000256" key="17">
    <source>
        <dbReference type="PROSITE-ProRule" id="PRU00042"/>
    </source>
</evidence>
<keyword evidence="6" id="KW-0677">Repeat</keyword>
<keyword evidence="5" id="KW-0479">Metal-binding</keyword>
<evidence type="ECO:0000256" key="11">
    <source>
        <dbReference type="ARBA" id="ARBA00023015"/>
    </source>
</evidence>
<feature type="compositionally biased region" description="Basic and acidic residues" evidence="18">
    <location>
        <begin position="384"/>
        <end position="415"/>
    </location>
</feature>
<keyword evidence="10" id="KW-0156">Chromatin regulator</keyword>
<evidence type="ECO:0000256" key="12">
    <source>
        <dbReference type="ARBA" id="ARBA00023125"/>
    </source>
</evidence>
<evidence type="ECO:0000256" key="8">
    <source>
        <dbReference type="ARBA" id="ARBA00022833"/>
    </source>
</evidence>
<reference evidence="21" key="1">
    <citation type="journal article" date="2013" name="Nat. Biotechnol.">
        <title>Chinese hamster genome sequenced from sorted chromosomes.</title>
        <authorList>
            <person name="Brinkrolf K."/>
            <person name="Rupp O."/>
            <person name="Laux H."/>
            <person name="Kollin F."/>
            <person name="Ernst W."/>
            <person name="Linke B."/>
            <person name="Kofler R."/>
            <person name="Romand S."/>
            <person name="Hesse F."/>
            <person name="Budach W.E."/>
            <person name="Galosy S."/>
            <person name="Muller D."/>
            <person name="Noll T."/>
            <person name="Wienberg J."/>
            <person name="Jostock T."/>
            <person name="Leonard M."/>
            <person name="Grillari J."/>
            <person name="Tauch A."/>
            <person name="Goesmann A."/>
            <person name="Helk B."/>
            <person name="Mott J.E."/>
            <person name="Puhler A."/>
            <person name="Borth N."/>
        </authorList>
    </citation>
    <scope>NUCLEOTIDE SEQUENCE [LARGE SCALE GENOMIC DNA]</scope>
    <source>
        <strain evidence="21">17A/GY</strain>
    </source>
</reference>
<keyword evidence="4" id="KW-0597">Phosphoprotein</keyword>
<dbReference type="InterPro" id="IPR036236">
    <property type="entry name" value="Znf_C2H2_sf"/>
</dbReference>
<feature type="region of interest" description="Disordered" evidence="18">
    <location>
        <begin position="687"/>
        <end position="755"/>
    </location>
</feature>
<evidence type="ECO:0000256" key="1">
    <source>
        <dbReference type="ARBA" id="ARBA00004123"/>
    </source>
</evidence>
<keyword evidence="8" id="KW-0862">Zinc</keyword>
<evidence type="ECO:0000256" key="16">
    <source>
        <dbReference type="ARBA" id="ARBA00069539"/>
    </source>
</evidence>
<dbReference type="EMBL" id="KE671827">
    <property type="protein sequence ID" value="ERE79826.1"/>
    <property type="molecule type" value="Genomic_DNA"/>
</dbReference>
<dbReference type="InterPro" id="IPR013087">
    <property type="entry name" value="Znf_C2H2_type"/>
</dbReference>
<evidence type="ECO:0000256" key="18">
    <source>
        <dbReference type="SAM" id="MobiDB-lite"/>
    </source>
</evidence>
<dbReference type="SMART" id="SM00355">
    <property type="entry name" value="ZnF_C2H2"/>
    <property type="match status" value="7"/>
</dbReference>
<feature type="region of interest" description="Disordered" evidence="18">
    <location>
        <begin position="381"/>
        <end position="416"/>
    </location>
</feature>
<dbReference type="Gene3D" id="3.30.160.60">
    <property type="entry name" value="Classic Zinc Finger"/>
    <property type="match status" value="2"/>
</dbReference>
<evidence type="ECO:0000256" key="13">
    <source>
        <dbReference type="ARBA" id="ARBA00023163"/>
    </source>
</evidence>
<evidence type="ECO:0000313" key="20">
    <source>
        <dbReference type="EMBL" id="ERE79826.1"/>
    </source>
</evidence>
<organism evidence="20 21">
    <name type="scientific">Cricetulus griseus</name>
    <name type="common">Chinese hamster</name>
    <name type="synonym">Cricetulus barabensis griseus</name>
    <dbReference type="NCBI Taxonomy" id="10029"/>
    <lineage>
        <taxon>Eukaryota</taxon>
        <taxon>Metazoa</taxon>
        <taxon>Chordata</taxon>
        <taxon>Craniata</taxon>
        <taxon>Vertebrata</taxon>
        <taxon>Euteleostomi</taxon>
        <taxon>Mammalia</taxon>
        <taxon>Eutheria</taxon>
        <taxon>Euarchontoglires</taxon>
        <taxon>Glires</taxon>
        <taxon>Rodentia</taxon>
        <taxon>Myomorpha</taxon>
        <taxon>Muroidea</taxon>
        <taxon>Cricetidae</taxon>
        <taxon>Cricetinae</taxon>
        <taxon>Cricetulus</taxon>
    </lineage>
</organism>
<evidence type="ECO:0000259" key="19">
    <source>
        <dbReference type="PROSITE" id="PS50157"/>
    </source>
</evidence>
<evidence type="ECO:0000256" key="9">
    <source>
        <dbReference type="ARBA" id="ARBA00022843"/>
    </source>
</evidence>
<evidence type="ECO:0000256" key="4">
    <source>
        <dbReference type="ARBA" id="ARBA00022553"/>
    </source>
</evidence>
<gene>
    <name evidence="20" type="ORF">H671_3g9303</name>
</gene>
<feature type="compositionally biased region" description="Polar residues" evidence="18">
    <location>
        <begin position="692"/>
        <end position="708"/>
    </location>
</feature>
<proteinExistence type="inferred from homology"/>
<dbReference type="GO" id="GO:0003677">
    <property type="term" value="F:DNA binding"/>
    <property type="evidence" value="ECO:0007669"/>
    <property type="project" value="UniProtKB-KW"/>
</dbReference>
<evidence type="ECO:0000256" key="7">
    <source>
        <dbReference type="ARBA" id="ARBA00022771"/>
    </source>
</evidence>
<protein>
    <recommendedName>
        <fullName evidence="16">Zinc finger protein 518A</fullName>
    </recommendedName>
</protein>
<dbReference type="FunFam" id="3.30.160.60:FF:001423">
    <property type="entry name" value="Zinc finger protein 518A"/>
    <property type="match status" value="1"/>
</dbReference>
<keyword evidence="11" id="KW-0805">Transcription regulation</keyword>
<comment type="subcellular location">
    <subcellularLocation>
        <location evidence="1">Nucleus</location>
    </subcellularLocation>
</comment>
<sequence>MGTTTGKHPIIPDVSSWLMVLYASGSNEGPINQTQPFCDEKQTSLKEFDARNEAADTIGSIPTPKISETSVRYELKTVNISLPKINIPDEILRKHEVEKYRILFQSKPQTARKCISVQTVSCAEECVLPCKSERAEEDSGNMSAKILNFSCLKCQDSTQYSPNDLQKHFEMWHHGELPSFPCEMCSFSADDFQIFKQHRKTHRNTFVKCDICNSERSYTLLDLTKHFTSNHCVNGNFQCEECRFFTQDVGTFVQHIHRHKEMHYKCGKCHHLCFTKGELQKHLRVHSGTLPFTCHYCSYGAIHKDQLVRHVITLHKEHLYAKEKLEKDQYDKRVATTTGLKLILKRYKIGPTKTFWKRKTVTNGNDESIGKNAQVFNIVSKTQTKSEDQRQEQLSDEKGERLHCENGDKPTEAEKSTLLSTGQYNKAGERANATSSFLKSGVQGPTVLLVRNNKITIPANYSAKFMGFKVVDGRQHIVIKLLPINKPAPALQPNKEKDSTANLPPQSLDNTGFATGVTTEVNDTNFVKAAPLSSSSSVLSKKEISEKEMAFISEKNNVLQTVDNSKSLSSLPTTSESVTASVSLTTKVEATDNVDLWENDATQSHPDVLGTTNIKSPDKVNLTTKPNANSCGDMHNYCINYVSSELPDESSSCFEFCNQVSLPFHNYSKVNNKRRRFSRTAAFESLQRESTNKTVTQESTSDSDTFENLQRDSANKTVTQESTSDSDTLSPPTRKESSDSDSPSAPVSPLDDKDGTLKMKAEIEEPCNLDEGQNFDNQSLFTNENQDLLSVTEEAKWKDIPSAGSPMMPRITSVFSLQSQQASEFLPPEVNQLLQDILKPKSDIKEDSNNIPSENLPLDCDQTLKKAEEEEIIVESSKDFQVQDILPGPSASVGVSMPTNDLNLKCNGQEKQVVSVLQDVRDSEVTAKIPSIITLLKTQSDAIITQQLVKDKLRTTTQNSGPVYIQNPFLTSEQKNPVFVQTPKGFIIPVHVANKPGFPVFSGRPLPLVNTQSVPASLLVNKKPGMLLTLNGKPESVPTVKTESVQSYGTITTEPCKTSFLKVEQNSNCFTPTLCSSVGTCVNMKSCSENTLPLTGPYIIKTPVGSSVRAVHFPNILPEQQQGPKMNILGTGKQQNENLPKASLYTLMPDGKQAVFFKYMMPNNTELLKRKLVRNSPYQYIQPKRPEGAPQKILVKIFNPVLSVSTANNLSVSNSASSFQKENVPSKLAGLGEQKELESSRDALPVSDGSMPANEIVLTSTATCPESSEEPGCISEHSETRVLRCKANCTTERNFSKRKICKNKFAKIKTRISQDSEITIVSRNRSCKRKYIDNYQEPPRKKSTLHRKCREKASSEDVQETFGFSRPRLSKDSGRTLRLFPFNSKQLVKCPRRNQPVVVLNHPDADAPEVERVMKTIAKFNGRVLKVSLSQTTINALLKPVYYNTSETTYNDFSKRHKMLKPANSVKERFVLKLTLKKTSKNNYQIVKTTSEDVLKAKFNCWFCGRVFDNQDVWAGHGQRHLVEATRDWNMLE</sequence>
<dbReference type="PROSITE" id="PS50157">
    <property type="entry name" value="ZINC_FINGER_C2H2_2"/>
    <property type="match status" value="1"/>
</dbReference>
<keyword evidence="12" id="KW-0238">DNA-binding</keyword>
<comment type="similarity">
    <text evidence="2">Belongs to the krueppel C2H2-type zinc-finger protein family.</text>
</comment>
<comment type="function">
    <text evidence="15">Through its association with the EHMT1-EHMT2/G9A and PRC2/EED-EZH2 histone methyltransferase complexes may function in gene silencing, regulating repressive post-translational methylation of histone tails at promoters of target genes.</text>
</comment>
<evidence type="ECO:0000256" key="5">
    <source>
        <dbReference type="ARBA" id="ARBA00022723"/>
    </source>
</evidence>
<evidence type="ECO:0000256" key="2">
    <source>
        <dbReference type="ARBA" id="ARBA00006991"/>
    </source>
</evidence>
<feature type="domain" description="C2H2-type" evidence="19">
    <location>
        <begin position="264"/>
        <end position="291"/>
    </location>
</feature>
<dbReference type="PANTHER" id="PTHR24392">
    <property type="entry name" value="ZINC FINGER PROTEIN"/>
    <property type="match status" value="1"/>
</dbReference>
<accession>A0A061IAK2</accession>
<dbReference type="PANTHER" id="PTHR24392:SF39">
    <property type="entry name" value="ZINC FINGER PROTEIN 518A"/>
    <property type="match status" value="1"/>
</dbReference>
<evidence type="ECO:0000313" key="21">
    <source>
        <dbReference type="Proteomes" id="UP000030759"/>
    </source>
</evidence>
<keyword evidence="14" id="KW-0539">Nucleus</keyword>
<evidence type="ECO:0000256" key="15">
    <source>
        <dbReference type="ARBA" id="ARBA00054986"/>
    </source>
</evidence>
<dbReference type="PROSITE" id="PS00028">
    <property type="entry name" value="ZINC_FINGER_C2H2_1"/>
    <property type="match status" value="2"/>
</dbReference>
<evidence type="ECO:0000256" key="10">
    <source>
        <dbReference type="ARBA" id="ARBA00022853"/>
    </source>
</evidence>
<dbReference type="GO" id="GO:0005634">
    <property type="term" value="C:nucleus"/>
    <property type="evidence" value="ECO:0007669"/>
    <property type="project" value="UniProtKB-SubCell"/>
</dbReference>
<dbReference type="SUPFAM" id="SSF57667">
    <property type="entry name" value="beta-beta-alpha zinc fingers"/>
    <property type="match status" value="1"/>
</dbReference>
<evidence type="ECO:0000256" key="14">
    <source>
        <dbReference type="ARBA" id="ARBA00023242"/>
    </source>
</evidence>
<feature type="compositionally biased region" description="Low complexity" evidence="18">
    <location>
        <begin position="722"/>
        <end position="732"/>
    </location>
</feature>